<reference evidence="1" key="1">
    <citation type="submission" date="2014-11" db="EMBL/GenBank/DDBJ databases">
        <authorList>
            <person name="Amaro Gonzalez C."/>
        </authorList>
    </citation>
    <scope>NUCLEOTIDE SEQUENCE</scope>
</reference>
<reference evidence="1" key="2">
    <citation type="journal article" date="2015" name="Fish Shellfish Immunol.">
        <title>Early steps in the European eel (Anguilla anguilla)-Vibrio vulnificus interaction in the gills: Role of the RtxA13 toxin.</title>
        <authorList>
            <person name="Callol A."/>
            <person name="Pajuelo D."/>
            <person name="Ebbesson L."/>
            <person name="Teles M."/>
            <person name="MacKenzie S."/>
            <person name="Amaro C."/>
        </authorList>
    </citation>
    <scope>NUCLEOTIDE SEQUENCE</scope>
</reference>
<evidence type="ECO:0000313" key="1">
    <source>
        <dbReference type="EMBL" id="JAH13067.1"/>
    </source>
</evidence>
<organism evidence="1">
    <name type="scientific">Anguilla anguilla</name>
    <name type="common">European freshwater eel</name>
    <name type="synonym">Muraena anguilla</name>
    <dbReference type="NCBI Taxonomy" id="7936"/>
    <lineage>
        <taxon>Eukaryota</taxon>
        <taxon>Metazoa</taxon>
        <taxon>Chordata</taxon>
        <taxon>Craniata</taxon>
        <taxon>Vertebrata</taxon>
        <taxon>Euteleostomi</taxon>
        <taxon>Actinopterygii</taxon>
        <taxon>Neopterygii</taxon>
        <taxon>Teleostei</taxon>
        <taxon>Anguilliformes</taxon>
        <taxon>Anguillidae</taxon>
        <taxon>Anguilla</taxon>
    </lineage>
</organism>
<protein>
    <submittedName>
        <fullName evidence="1">Uncharacterized protein</fullName>
    </submittedName>
</protein>
<dbReference type="AlphaFoldDB" id="A0A0E9Q953"/>
<sequence>MIRSVPLGDPRSNGSVFVQVSKGVRGCASVLRVCMCVYCH</sequence>
<name>A0A0E9Q953_ANGAN</name>
<accession>A0A0E9Q953</accession>
<dbReference type="EMBL" id="GBXM01095510">
    <property type="protein sequence ID" value="JAH13067.1"/>
    <property type="molecule type" value="Transcribed_RNA"/>
</dbReference>
<proteinExistence type="predicted"/>